<organism evidence="1 2">
    <name type="scientific">[Clostridium] symbiosum ATCC 14940</name>
    <dbReference type="NCBI Taxonomy" id="411472"/>
    <lineage>
        <taxon>Bacteria</taxon>
        <taxon>Bacillati</taxon>
        <taxon>Bacillota</taxon>
        <taxon>Clostridia</taxon>
        <taxon>Lachnospirales</taxon>
        <taxon>Lachnospiraceae</taxon>
        <taxon>Otoolea</taxon>
    </lineage>
</organism>
<dbReference type="Proteomes" id="UP000016491">
    <property type="component" value="Unassembled WGS sequence"/>
</dbReference>
<comment type="caution">
    <text evidence="1">The sequence shown here is derived from an EMBL/GenBank/DDBJ whole genome shotgun (WGS) entry which is preliminary data.</text>
</comment>
<dbReference type="EMBL" id="AWSU01000120">
    <property type="protein sequence ID" value="ERI78457.1"/>
    <property type="molecule type" value="Genomic_DNA"/>
</dbReference>
<accession>A0ABC9U034</accession>
<dbReference type="AlphaFoldDB" id="A0ABC9U034"/>
<evidence type="ECO:0000313" key="1">
    <source>
        <dbReference type="EMBL" id="ERI78457.1"/>
    </source>
</evidence>
<proteinExistence type="predicted"/>
<sequence>MIHSRLCASVTGESIVIVHTVVFREVFSCAFCTKIPNFTARRGKK</sequence>
<reference evidence="1 2" key="1">
    <citation type="submission" date="2013-07" db="EMBL/GenBank/DDBJ databases">
        <authorList>
            <person name="Weinstock G."/>
            <person name="Sodergren E."/>
            <person name="Wylie T."/>
            <person name="Fulton L."/>
            <person name="Fulton R."/>
            <person name="Fronick C."/>
            <person name="O'Laughlin M."/>
            <person name="Godfrey J."/>
            <person name="Miner T."/>
            <person name="Herter B."/>
            <person name="Appelbaum E."/>
            <person name="Cordes M."/>
            <person name="Lek S."/>
            <person name="Wollam A."/>
            <person name="Pepin K.H."/>
            <person name="Palsikar V.B."/>
            <person name="Mitreva M."/>
            <person name="Wilson R.K."/>
        </authorList>
    </citation>
    <scope>NUCLEOTIDE SEQUENCE [LARGE SCALE GENOMIC DNA]</scope>
    <source>
        <strain evidence="1 2">ATCC 14940</strain>
    </source>
</reference>
<gene>
    <name evidence="1" type="ORF">CLOSYM_01507</name>
</gene>
<protein>
    <submittedName>
        <fullName evidence="1">Uncharacterized protein</fullName>
    </submittedName>
</protein>
<evidence type="ECO:0000313" key="2">
    <source>
        <dbReference type="Proteomes" id="UP000016491"/>
    </source>
</evidence>
<name>A0ABC9U034_CLOSY</name>